<dbReference type="Gramene" id="Pp3c8_14580V3.1">
    <property type="protein sequence ID" value="Pp3c8_14580V3.1"/>
    <property type="gene ID" value="Pp3c8_14580"/>
</dbReference>
<gene>
    <name evidence="5" type="primary">LOC112285634</name>
    <name evidence="4" type="ORF">PHYPA_011539</name>
</gene>
<reference evidence="4 6" key="1">
    <citation type="journal article" date="2008" name="Science">
        <title>The Physcomitrella genome reveals evolutionary insights into the conquest of land by plants.</title>
        <authorList>
            <person name="Rensing S."/>
            <person name="Lang D."/>
            <person name="Zimmer A."/>
            <person name="Terry A."/>
            <person name="Salamov A."/>
            <person name="Shapiro H."/>
            <person name="Nishiyama T."/>
            <person name="Perroud P.-F."/>
            <person name="Lindquist E."/>
            <person name="Kamisugi Y."/>
            <person name="Tanahashi T."/>
            <person name="Sakakibara K."/>
            <person name="Fujita T."/>
            <person name="Oishi K."/>
            <person name="Shin-I T."/>
            <person name="Kuroki Y."/>
            <person name="Toyoda A."/>
            <person name="Suzuki Y."/>
            <person name="Hashimoto A."/>
            <person name="Yamaguchi K."/>
            <person name="Sugano A."/>
            <person name="Kohara Y."/>
            <person name="Fujiyama A."/>
            <person name="Anterola A."/>
            <person name="Aoki S."/>
            <person name="Ashton N."/>
            <person name="Barbazuk W.B."/>
            <person name="Barker E."/>
            <person name="Bennetzen J."/>
            <person name="Bezanilla M."/>
            <person name="Blankenship R."/>
            <person name="Cho S.H."/>
            <person name="Dutcher S."/>
            <person name="Estelle M."/>
            <person name="Fawcett J.A."/>
            <person name="Gundlach H."/>
            <person name="Hanada K."/>
            <person name="Heyl A."/>
            <person name="Hicks K.A."/>
            <person name="Hugh J."/>
            <person name="Lohr M."/>
            <person name="Mayer K."/>
            <person name="Melkozernov A."/>
            <person name="Murata T."/>
            <person name="Nelson D."/>
            <person name="Pils B."/>
            <person name="Prigge M."/>
            <person name="Reiss B."/>
            <person name="Renner T."/>
            <person name="Rombauts S."/>
            <person name="Rushton P."/>
            <person name="Sanderfoot A."/>
            <person name="Schween G."/>
            <person name="Shiu S.-H."/>
            <person name="Stueber K."/>
            <person name="Theodoulou F.L."/>
            <person name="Tu H."/>
            <person name="Van de Peer Y."/>
            <person name="Verrier P.J."/>
            <person name="Waters E."/>
            <person name="Wood A."/>
            <person name="Yang L."/>
            <person name="Cove D."/>
            <person name="Cuming A."/>
            <person name="Hasebe M."/>
            <person name="Lucas S."/>
            <person name="Mishler D.B."/>
            <person name="Reski R."/>
            <person name="Grigoriev I."/>
            <person name="Quatrano R.S."/>
            <person name="Boore J.L."/>
        </authorList>
    </citation>
    <scope>NUCLEOTIDE SEQUENCE [LARGE SCALE GENOMIC DNA]</scope>
    <source>
        <strain evidence="5 6">cv. Gransden 2004</strain>
    </source>
</reference>
<dbReference type="OrthoDB" id="1903223at2759"/>
<reference evidence="4 6" key="2">
    <citation type="journal article" date="2018" name="Plant J.">
        <title>The Physcomitrella patens chromosome-scale assembly reveals moss genome structure and evolution.</title>
        <authorList>
            <person name="Lang D."/>
            <person name="Ullrich K.K."/>
            <person name="Murat F."/>
            <person name="Fuchs J."/>
            <person name="Jenkins J."/>
            <person name="Haas F.B."/>
            <person name="Piednoel M."/>
            <person name="Gundlach H."/>
            <person name="Van Bel M."/>
            <person name="Meyberg R."/>
            <person name="Vives C."/>
            <person name="Morata J."/>
            <person name="Symeonidi A."/>
            <person name="Hiss M."/>
            <person name="Muchero W."/>
            <person name="Kamisugi Y."/>
            <person name="Saleh O."/>
            <person name="Blanc G."/>
            <person name="Decker E.L."/>
            <person name="van Gessel N."/>
            <person name="Grimwood J."/>
            <person name="Hayes R.D."/>
            <person name="Graham S.W."/>
            <person name="Gunter L.E."/>
            <person name="McDaniel S.F."/>
            <person name="Hoernstein S.N.W."/>
            <person name="Larsson A."/>
            <person name="Li F.W."/>
            <person name="Perroud P.F."/>
            <person name="Phillips J."/>
            <person name="Ranjan P."/>
            <person name="Rokshar D.S."/>
            <person name="Rothfels C.J."/>
            <person name="Schneider L."/>
            <person name="Shu S."/>
            <person name="Stevenson D.W."/>
            <person name="Thummler F."/>
            <person name="Tillich M."/>
            <person name="Villarreal Aguilar J.C."/>
            <person name="Widiez T."/>
            <person name="Wong G.K."/>
            <person name="Wymore A."/>
            <person name="Zhang Y."/>
            <person name="Zimmer A.D."/>
            <person name="Quatrano R.S."/>
            <person name="Mayer K.F.X."/>
            <person name="Goodstein D."/>
            <person name="Casacuberta J.M."/>
            <person name="Vandepoele K."/>
            <person name="Reski R."/>
            <person name="Cuming A.C."/>
            <person name="Tuskan G.A."/>
            <person name="Maumus F."/>
            <person name="Salse J."/>
            <person name="Schmutz J."/>
            <person name="Rensing S.A."/>
        </authorList>
    </citation>
    <scope>NUCLEOTIDE SEQUENCE [LARGE SCALE GENOMIC DNA]</scope>
    <source>
        <strain evidence="5 6">cv. Gransden 2004</strain>
    </source>
</reference>
<dbReference type="PROSITE" id="PS50891">
    <property type="entry name" value="LOB"/>
    <property type="match status" value="1"/>
</dbReference>
<dbReference type="KEGG" id="ppp:112285634"/>
<dbReference type="GO" id="GO:0001216">
    <property type="term" value="F:DNA-binding transcription activator activity"/>
    <property type="evidence" value="ECO:0000318"/>
    <property type="project" value="GO_Central"/>
</dbReference>
<dbReference type="Pfam" id="PF03195">
    <property type="entry name" value="LOB"/>
    <property type="match status" value="1"/>
</dbReference>
<dbReference type="InterPro" id="IPR004883">
    <property type="entry name" value="LOB"/>
</dbReference>
<dbReference type="PANTHER" id="PTHR31301:SF21">
    <property type="entry name" value="LOB DOMAIN-CONTAINING PROTEIN 27-RELATED"/>
    <property type="match status" value="1"/>
</dbReference>
<dbReference type="GO" id="GO:0005634">
    <property type="term" value="C:nucleus"/>
    <property type="evidence" value="ECO:0000318"/>
    <property type="project" value="GO_Central"/>
</dbReference>
<keyword evidence="2" id="KW-0175">Coiled coil</keyword>
<evidence type="ECO:0000313" key="6">
    <source>
        <dbReference type="Proteomes" id="UP000006727"/>
    </source>
</evidence>
<organism evidence="4">
    <name type="scientific">Physcomitrium patens</name>
    <name type="common">Spreading-leaved earth moss</name>
    <name type="synonym">Physcomitrella patens</name>
    <dbReference type="NCBI Taxonomy" id="3218"/>
    <lineage>
        <taxon>Eukaryota</taxon>
        <taxon>Viridiplantae</taxon>
        <taxon>Streptophyta</taxon>
        <taxon>Embryophyta</taxon>
        <taxon>Bryophyta</taxon>
        <taxon>Bryophytina</taxon>
        <taxon>Bryopsida</taxon>
        <taxon>Funariidae</taxon>
        <taxon>Funariales</taxon>
        <taxon>Funariaceae</taxon>
        <taxon>Physcomitrium</taxon>
    </lineage>
</organism>
<proteinExistence type="inferred from homology"/>
<evidence type="ECO:0000259" key="3">
    <source>
        <dbReference type="PROSITE" id="PS50891"/>
    </source>
</evidence>
<evidence type="ECO:0000256" key="2">
    <source>
        <dbReference type="SAM" id="Coils"/>
    </source>
</evidence>
<dbReference type="AlphaFoldDB" id="A0A2K1K788"/>
<feature type="domain" description="LOB" evidence="3">
    <location>
        <begin position="10"/>
        <end position="111"/>
    </location>
</feature>
<name>A0A2K1K788_PHYPA</name>
<dbReference type="GeneID" id="112285634"/>
<accession>A0A2K1K788</accession>
<dbReference type="EnsemblPlants" id="Pp3c8_14580V3.2">
    <property type="protein sequence ID" value="Pp3c8_14580V3.2"/>
    <property type="gene ID" value="Pp3c8_14580"/>
</dbReference>
<comment type="similarity">
    <text evidence="1">Belongs to the LOB domain-containing protein family.</text>
</comment>
<evidence type="ECO:0000313" key="5">
    <source>
        <dbReference type="EnsemblPlants" id="Pp3c8_14580V3.1"/>
    </source>
</evidence>
<dbReference type="Gramene" id="Pp3c8_14580V3.2">
    <property type="protein sequence ID" value="Pp3c8_14580V3.2"/>
    <property type="gene ID" value="Pp3c8_14580"/>
</dbReference>
<dbReference type="EnsemblPlants" id="Pp3c8_14580V3.1">
    <property type="protein sequence ID" value="Pp3c8_14580V3.1"/>
    <property type="gene ID" value="Pp3c8_14580"/>
</dbReference>
<dbReference type="PANTHER" id="PTHR31301">
    <property type="entry name" value="LOB DOMAIN-CONTAINING PROTEIN 4-RELATED"/>
    <property type="match status" value="1"/>
</dbReference>
<dbReference type="EMBL" id="ABEU02000008">
    <property type="protein sequence ID" value="PNR49643.1"/>
    <property type="molecule type" value="Genomic_DNA"/>
</dbReference>
<evidence type="ECO:0000256" key="1">
    <source>
        <dbReference type="ARBA" id="ARBA00005474"/>
    </source>
</evidence>
<dbReference type="PaxDb" id="3218-PP1S184_36V6.1"/>
<dbReference type="GO" id="GO:0006355">
    <property type="term" value="P:regulation of DNA-templated transcription"/>
    <property type="evidence" value="ECO:0000318"/>
    <property type="project" value="GO_Central"/>
</dbReference>
<sequence>MTGSSGSTNTACAACKYQRRKCSADCPLSPYFPPDQPKRFANVHKLFGVSNILRILKHVDPSKREDTVKSIAYEADTREKDPVHGCLGVITVLQNQVSKLKEELNIAREQLFLMEQQQQQAVAAAGQLHSFHGQPGLPSGSAFDDDESQFLRHHIGFQDVHRFDSKFDQKLNNLPMDYRYGADDASSMICQMKVDHAEQLRRAGSYFGMDPSYDESPVSHHQMHMQAALEQDPSYALRSSPNNSLSGFGIAADGDMKRANYFITSGQCQVSDHDLQRAGVYLTLTNQHCRD</sequence>
<dbReference type="Proteomes" id="UP000006727">
    <property type="component" value="Chromosome 8"/>
</dbReference>
<reference evidence="5" key="3">
    <citation type="submission" date="2020-12" db="UniProtKB">
        <authorList>
            <consortium name="EnsemblPlants"/>
        </authorList>
    </citation>
    <scope>IDENTIFICATION</scope>
</reference>
<protein>
    <recommendedName>
        <fullName evidence="3">LOB domain-containing protein</fullName>
    </recommendedName>
</protein>
<feature type="coiled-coil region" evidence="2">
    <location>
        <begin position="90"/>
        <end position="117"/>
    </location>
</feature>
<evidence type="ECO:0000313" key="4">
    <source>
        <dbReference type="EMBL" id="PNR49643.1"/>
    </source>
</evidence>
<dbReference type="RefSeq" id="XP_024382351.1">
    <property type="nucleotide sequence ID" value="XM_024526583.2"/>
</dbReference>
<keyword evidence="6" id="KW-1185">Reference proteome</keyword>